<dbReference type="Proteomes" id="UP000748025">
    <property type="component" value="Unassembled WGS sequence"/>
</dbReference>
<dbReference type="GO" id="GO:0005975">
    <property type="term" value="P:carbohydrate metabolic process"/>
    <property type="evidence" value="ECO:0007669"/>
    <property type="project" value="InterPro"/>
</dbReference>
<dbReference type="GO" id="GO:0004553">
    <property type="term" value="F:hydrolase activity, hydrolyzing O-glycosyl compounds"/>
    <property type="evidence" value="ECO:0007669"/>
    <property type="project" value="InterPro"/>
</dbReference>
<comment type="caution">
    <text evidence="9">The sequence shown here is derived from an EMBL/GenBank/DDBJ whole genome shotgun (WGS) entry which is preliminary data.</text>
</comment>
<comment type="similarity">
    <text evidence="1 6">Belongs to the glycosyl hydrolase 43 family.</text>
</comment>
<sequence>MRFSLVRLVNIISLLHGAQSQSFFVSDGNPILSNGTYYTADPAPIVVDGVLYIIAGQDTAPKDENDFTIKNWDLLASKDPNPAGGEWALYSDFVSPHSVFRWADPDAAYASQIVRGPDDAFYLYAPVAVADTKNSDPFGIGVARADRIEGPYVDHHPEGPIVSQSYPAPGNDIENIDPTVLVDNGRVFMYWGTFGTLLGVELHSRNMTSFVGDIVSVTTLNGFFEAPWLMKRGDTYYMLYAANNVGRECTPTLYHACIAYGTASSPLGPWTYRGVILGIVSSTTSHSGTFHMNDQWYLVYHTADARGGGHFRRSVAFDKMEFDDSTSPPSIRPIKQTHRPGPPPKPTYERQQIAVASSSPPCIDRYWIEAIHDQKIPNNPLPPEYWSTYADEGVIPVQSTVTYSWTTEQRLSGVAMSFYADHPAGSVEGVAPPTEWFVEYKAANGSWVAVRNSTVYSTRVTTTPKTTKFDPVKTTSLRATLRAPTNGNDTAGVGIKEWIVYSTTKAIV</sequence>
<keyword evidence="4 6" id="KW-0326">Glycosidase</keyword>
<dbReference type="Gene3D" id="2.60.120.260">
    <property type="entry name" value="Galactose-binding domain-like"/>
    <property type="match status" value="1"/>
</dbReference>
<dbReference type="Pfam" id="PF04616">
    <property type="entry name" value="Glyco_hydro_43"/>
    <property type="match status" value="1"/>
</dbReference>
<organism evidence="9 10">
    <name type="scientific">Claviceps pusilla</name>
    <dbReference type="NCBI Taxonomy" id="123648"/>
    <lineage>
        <taxon>Eukaryota</taxon>
        <taxon>Fungi</taxon>
        <taxon>Dikarya</taxon>
        <taxon>Ascomycota</taxon>
        <taxon>Pezizomycotina</taxon>
        <taxon>Sordariomycetes</taxon>
        <taxon>Hypocreomycetidae</taxon>
        <taxon>Hypocreales</taxon>
        <taxon>Clavicipitaceae</taxon>
        <taxon>Claviceps</taxon>
    </lineage>
</organism>
<protein>
    <recommendedName>
        <fullName evidence="11">Glycosyl hydrolase family 43 protein</fullName>
    </recommendedName>
</protein>
<dbReference type="InterPro" id="IPR006710">
    <property type="entry name" value="Glyco_hydro_43"/>
</dbReference>
<accession>A0A9P7NAU1</accession>
<dbReference type="InterPro" id="IPR052176">
    <property type="entry name" value="Glycosyl_Hydrlase_43_Enz"/>
</dbReference>
<keyword evidence="8" id="KW-0732">Signal</keyword>
<feature type="signal peptide" evidence="8">
    <location>
        <begin position="1"/>
        <end position="20"/>
    </location>
</feature>
<evidence type="ECO:0000256" key="3">
    <source>
        <dbReference type="ARBA" id="ARBA00023277"/>
    </source>
</evidence>
<dbReference type="EMBL" id="SRPW01001099">
    <property type="protein sequence ID" value="KAG6007198.1"/>
    <property type="molecule type" value="Genomic_DNA"/>
</dbReference>
<evidence type="ECO:0000256" key="7">
    <source>
        <dbReference type="SAM" id="MobiDB-lite"/>
    </source>
</evidence>
<dbReference type="SUPFAM" id="SSF75005">
    <property type="entry name" value="Arabinanase/levansucrase/invertase"/>
    <property type="match status" value="1"/>
</dbReference>
<keyword evidence="10" id="KW-1185">Reference proteome</keyword>
<feature type="region of interest" description="Disordered" evidence="7">
    <location>
        <begin position="322"/>
        <end position="348"/>
    </location>
</feature>
<feature type="site" description="Important for catalytic activity, responsible for pKa modulation of the active site Glu and correct orientation of both the proton donor and substrate" evidence="5">
    <location>
        <position position="177"/>
    </location>
</feature>
<keyword evidence="2 6" id="KW-0378">Hydrolase</keyword>
<dbReference type="CDD" id="cd08990">
    <property type="entry name" value="GH43_AXH_like"/>
    <property type="match status" value="1"/>
</dbReference>
<evidence type="ECO:0000256" key="1">
    <source>
        <dbReference type="ARBA" id="ARBA00009865"/>
    </source>
</evidence>
<dbReference type="PANTHER" id="PTHR43772:SF2">
    <property type="entry name" value="PUTATIVE (AFU_ORTHOLOGUE AFUA_2G04480)-RELATED"/>
    <property type="match status" value="1"/>
</dbReference>
<reference evidence="9" key="1">
    <citation type="journal article" date="2020" name="bioRxiv">
        <title>Whole genome comparisons of ergot fungi reveals the divergence and evolution of species within the genus Claviceps are the result of varying mechanisms driving genome evolution and host range expansion.</title>
        <authorList>
            <person name="Wyka S.A."/>
            <person name="Mondo S.J."/>
            <person name="Liu M."/>
            <person name="Dettman J."/>
            <person name="Nalam V."/>
            <person name="Broders K.D."/>
        </authorList>
    </citation>
    <scope>NUCLEOTIDE SEQUENCE</scope>
    <source>
        <strain evidence="9">CCC 602</strain>
    </source>
</reference>
<evidence type="ECO:0000313" key="10">
    <source>
        <dbReference type="Proteomes" id="UP000748025"/>
    </source>
</evidence>
<dbReference type="Gene3D" id="2.115.10.20">
    <property type="entry name" value="Glycosyl hydrolase domain, family 43"/>
    <property type="match status" value="1"/>
</dbReference>
<name>A0A9P7NAU1_9HYPO</name>
<gene>
    <name evidence="9" type="ORF">E4U43_000345</name>
</gene>
<feature type="chain" id="PRO_5040253073" description="Glycosyl hydrolase family 43 protein" evidence="8">
    <location>
        <begin position="21"/>
        <end position="508"/>
    </location>
</feature>
<evidence type="ECO:0000256" key="4">
    <source>
        <dbReference type="ARBA" id="ARBA00023295"/>
    </source>
</evidence>
<evidence type="ECO:0000256" key="8">
    <source>
        <dbReference type="SAM" id="SignalP"/>
    </source>
</evidence>
<evidence type="ECO:0000256" key="5">
    <source>
        <dbReference type="PIRSR" id="PIRSR606710-2"/>
    </source>
</evidence>
<evidence type="ECO:0000256" key="2">
    <source>
        <dbReference type="ARBA" id="ARBA00022801"/>
    </source>
</evidence>
<evidence type="ECO:0008006" key="11">
    <source>
        <dbReference type="Google" id="ProtNLM"/>
    </source>
</evidence>
<dbReference type="OrthoDB" id="5211809at2759"/>
<dbReference type="InterPro" id="IPR023296">
    <property type="entry name" value="Glyco_hydro_beta-prop_sf"/>
</dbReference>
<evidence type="ECO:0000256" key="6">
    <source>
        <dbReference type="RuleBase" id="RU361187"/>
    </source>
</evidence>
<dbReference type="PANTHER" id="PTHR43772">
    <property type="entry name" value="ENDO-1,4-BETA-XYLANASE"/>
    <property type="match status" value="1"/>
</dbReference>
<proteinExistence type="inferred from homology"/>
<dbReference type="AlphaFoldDB" id="A0A9P7NAU1"/>
<evidence type="ECO:0000313" key="9">
    <source>
        <dbReference type="EMBL" id="KAG6007198.1"/>
    </source>
</evidence>
<keyword evidence="3" id="KW-0119">Carbohydrate metabolism</keyword>